<proteinExistence type="inferred from homology"/>
<accession>A0A1Y1HQQ6</accession>
<feature type="region of interest" description="Disordered" evidence="4">
    <location>
        <begin position="254"/>
        <end position="297"/>
    </location>
</feature>
<dbReference type="AlphaFoldDB" id="A0A1Y1HQQ6"/>
<evidence type="ECO:0000256" key="1">
    <source>
        <dbReference type="ARBA" id="ARBA00007017"/>
    </source>
</evidence>
<dbReference type="GO" id="GO:0006260">
    <property type="term" value="P:DNA replication"/>
    <property type="evidence" value="ECO:0007669"/>
    <property type="project" value="UniProtKB-KW"/>
</dbReference>
<dbReference type="OrthoDB" id="2015899at2759"/>
<evidence type="ECO:0000256" key="3">
    <source>
        <dbReference type="SAM" id="Coils"/>
    </source>
</evidence>
<dbReference type="InterPro" id="IPR019128">
    <property type="entry name" value="Dcc1"/>
</dbReference>
<dbReference type="GO" id="GO:0031390">
    <property type="term" value="C:Ctf18 RFC-like complex"/>
    <property type="evidence" value="ECO:0000318"/>
    <property type="project" value="GO_Central"/>
</dbReference>
<keyword evidence="3" id="KW-0175">Coiled coil</keyword>
<dbReference type="GO" id="GO:0034088">
    <property type="term" value="P:maintenance of mitotic sister chromatid cohesion"/>
    <property type="evidence" value="ECO:0000318"/>
    <property type="project" value="GO_Central"/>
</dbReference>
<dbReference type="Proteomes" id="UP000054558">
    <property type="component" value="Unassembled WGS sequence"/>
</dbReference>
<keyword evidence="2" id="KW-0235">DNA replication</keyword>
<sequence length="432" mass="48412">MKLRPGEEVEVAYGPAFGTDDLHLVELEENILQEMLRNGVHIKGEPEEEAVLCTSSKTYAVKFVGSSNTMFIMPEESQKESRGSRGSWTGAQALVTFAAPGYLELVETAPKLDTLKTLLSRNRYDQNSEAEELEQEKIEAGAIDEDDGPQSPPESAQELFSFEDLLERVQASEQELREALRVLNAAEVNGKWRLVDEKYMRMLLDMILCTAVEHDWPLSALPEEPLVSAMHSDGYSKHMVRHCLRTCARLSGEGQMGEKEKTDAAADVTEEPSDMDVDEERRGGGMPGGSGRGSSKPEKVWALHSETVCLHRARQLLAATGSKWRLEDFMEAWAQDLPVGMKPDRSLLRGEALEEKVGGEVWLRPFSAALLPAKPAERFDVLFQQKPRWHWEDLEPYLKGLKTPGQSIEALLLKFTRKSQPTSDQPAVYSRR</sequence>
<dbReference type="Pfam" id="PF09724">
    <property type="entry name" value="Dcc1"/>
    <property type="match status" value="1"/>
</dbReference>
<dbReference type="GO" id="GO:0000785">
    <property type="term" value="C:chromatin"/>
    <property type="evidence" value="ECO:0000318"/>
    <property type="project" value="GO_Central"/>
</dbReference>
<comment type="similarity">
    <text evidence="1">Belongs to the DCC1 family.</text>
</comment>
<organism evidence="5 6">
    <name type="scientific">Klebsormidium nitens</name>
    <name type="common">Green alga</name>
    <name type="synonym">Ulothrix nitens</name>
    <dbReference type="NCBI Taxonomy" id="105231"/>
    <lineage>
        <taxon>Eukaryota</taxon>
        <taxon>Viridiplantae</taxon>
        <taxon>Streptophyta</taxon>
        <taxon>Klebsormidiophyceae</taxon>
        <taxon>Klebsormidiales</taxon>
        <taxon>Klebsormidiaceae</taxon>
        <taxon>Klebsormidium</taxon>
    </lineage>
</organism>
<evidence type="ECO:0000313" key="6">
    <source>
        <dbReference type="Proteomes" id="UP000054558"/>
    </source>
</evidence>
<dbReference type="OMA" id="DSESWPF"/>
<name>A0A1Y1HQQ6_KLENI</name>
<reference evidence="5 6" key="1">
    <citation type="journal article" date="2014" name="Nat. Commun.">
        <title>Klebsormidium flaccidum genome reveals primary factors for plant terrestrial adaptation.</title>
        <authorList>
            <person name="Hori K."/>
            <person name="Maruyama F."/>
            <person name="Fujisawa T."/>
            <person name="Togashi T."/>
            <person name="Yamamoto N."/>
            <person name="Seo M."/>
            <person name="Sato S."/>
            <person name="Yamada T."/>
            <person name="Mori H."/>
            <person name="Tajima N."/>
            <person name="Moriyama T."/>
            <person name="Ikeuchi M."/>
            <person name="Watanabe M."/>
            <person name="Wada H."/>
            <person name="Kobayashi K."/>
            <person name="Saito M."/>
            <person name="Masuda T."/>
            <person name="Sasaki-Sekimoto Y."/>
            <person name="Mashiguchi K."/>
            <person name="Awai K."/>
            <person name="Shimojima M."/>
            <person name="Masuda S."/>
            <person name="Iwai M."/>
            <person name="Nobusawa T."/>
            <person name="Narise T."/>
            <person name="Kondo S."/>
            <person name="Saito H."/>
            <person name="Sato R."/>
            <person name="Murakawa M."/>
            <person name="Ihara Y."/>
            <person name="Oshima-Yamada Y."/>
            <person name="Ohtaka K."/>
            <person name="Satoh M."/>
            <person name="Sonobe K."/>
            <person name="Ishii M."/>
            <person name="Ohtani R."/>
            <person name="Kanamori-Sato M."/>
            <person name="Honoki R."/>
            <person name="Miyazaki D."/>
            <person name="Mochizuki H."/>
            <person name="Umetsu J."/>
            <person name="Higashi K."/>
            <person name="Shibata D."/>
            <person name="Kamiya Y."/>
            <person name="Sato N."/>
            <person name="Nakamura Y."/>
            <person name="Tabata S."/>
            <person name="Ida S."/>
            <person name="Kurokawa K."/>
            <person name="Ohta H."/>
        </authorList>
    </citation>
    <scope>NUCLEOTIDE SEQUENCE [LARGE SCALE GENOMIC DNA]</scope>
    <source>
        <strain evidence="5 6">NIES-2285</strain>
    </source>
</reference>
<evidence type="ECO:0008006" key="7">
    <source>
        <dbReference type="Google" id="ProtNLM"/>
    </source>
</evidence>
<dbReference type="PANTHER" id="PTHR13395:SF6">
    <property type="entry name" value="SISTER CHROMATID COHESION PROTEIN DCC1"/>
    <property type="match status" value="1"/>
</dbReference>
<evidence type="ECO:0000313" key="5">
    <source>
        <dbReference type="EMBL" id="GAQ79321.1"/>
    </source>
</evidence>
<dbReference type="PANTHER" id="PTHR13395">
    <property type="entry name" value="SISTER CHROMATID COHESION PROTEIN DCC1-RELATED"/>
    <property type="match status" value="1"/>
</dbReference>
<evidence type="ECO:0000256" key="4">
    <source>
        <dbReference type="SAM" id="MobiDB-lite"/>
    </source>
</evidence>
<feature type="coiled-coil region" evidence="3">
    <location>
        <begin position="162"/>
        <end position="189"/>
    </location>
</feature>
<dbReference type="STRING" id="105231.A0A1Y1HQQ6"/>
<gene>
    <name evidence="5" type="ORF">KFL_000280260</name>
</gene>
<keyword evidence="6" id="KW-1185">Reference proteome</keyword>
<dbReference type="EMBL" id="DF236977">
    <property type="protein sequence ID" value="GAQ79321.1"/>
    <property type="molecule type" value="Genomic_DNA"/>
</dbReference>
<feature type="compositionally biased region" description="Acidic residues" evidence="4">
    <location>
        <begin position="268"/>
        <end position="278"/>
    </location>
</feature>
<protein>
    <recommendedName>
        <fullName evidence="7">Sister chromatid cohesion protein DCC1</fullName>
    </recommendedName>
</protein>
<evidence type="ECO:0000256" key="2">
    <source>
        <dbReference type="ARBA" id="ARBA00022705"/>
    </source>
</evidence>
<dbReference type="GO" id="GO:0000775">
    <property type="term" value="C:chromosome, centromeric region"/>
    <property type="evidence" value="ECO:0000318"/>
    <property type="project" value="GO_Central"/>
</dbReference>